<gene>
    <name evidence="1" type="ORF">EAH81_26755</name>
</gene>
<organism evidence="1 2">
    <name type="scientific">Flavobacterium pectinovorum</name>
    <dbReference type="NCBI Taxonomy" id="29533"/>
    <lineage>
        <taxon>Bacteria</taxon>
        <taxon>Pseudomonadati</taxon>
        <taxon>Bacteroidota</taxon>
        <taxon>Flavobacteriia</taxon>
        <taxon>Flavobacteriales</taxon>
        <taxon>Flavobacteriaceae</taxon>
        <taxon>Flavobacterium</taxon>
    </lineage>
</organism>
<dbReference type="RefSeq" id="WP_140511960.1">
    <property type="nucleotide sequence ID" value="NZ_RCZH01000029.1"/>
</dbReference>
<comment type="caution">
    <text evidence="1">The sequence shown here is derived from an EMBL/GenBank/DDBJ whole genome shotgun (WGS) entry which is preliminary data.</text>
</comment>
<keyword evidence="2" id="KW-1185">Reference proteome</keyword>
<accession>A0A502E4B1</accession>
<proteinExistence type="predicted"/>
<name>A0A502E4B1_9FLAO</name>
<dbReference type="Proteomes" id="UP000319700">
    <property type="component" value="Unassembled WGS sequence"/>
</dbReference>
<evidence type="ECO:0000313" key="1">
    <source>
        <dbReference type="EMBL" id="TPG31331.1"/>
    </source>
</evidence>
<protein>
    <submittedName>
        <fullName evidence="1">Uncharacterized protein</fullName>
    </submittedName>
</protein>
<sequence>MKDLNYKKEINEHPGQTICRYTLCKPAGRSSDAYVKYYLDNKLYRRNVGACPDNSGFKLNKYFVLKYSTIDHNKILVDFSREVTDSILIKELETKLEFKYWLDH</sequence>
<evidence type="ECO:0000313" key="2">
    <source>
        <dbReference type="Proteomes" id="UP000319700"/>
    </source>
</evidence>
<dbReference type="EMBL" id="RCZH01000029">
    <property type="protein sequence ID" value="TPG31331.1"/>
    <property type="molecule type" value="Genomic_DNA"/>
</dbReference>
<dbReference type="OrthoDB" id="1377003at2"/>
<reference evidence="1 2" key="1">
    <citation type="journal article" date="2019" name="Environ. Microbiol.">
        <title>Species interactions and distinct microbial communities in high Arctic permafrost affected cryosols are associated with the CH4 and CO2 gas fluxes.</title>
        <authorList>
            <person name="Altshuler I."/>
            <person name="Hamel J."/>
            <person name="Turney S."/>
            <person name="Magnuson E."/>
            <person name="Levesque R."/>
            <person name="Greer C."/>
            <person name="Whyte L.G."/>
        </authorList>
    </citation>
    <scope>NUCLEOTIDE SEQUENCE [LARGE SCALE GENOMIC DNA]</scope>
    <source>
        <strain evidence="1 2">42</strain>
    </source>
</reference>
<dbReference type="AlphaFoldDB" id="A0A502E4B1"/>